<evidence type="ECO:0000259" key="3">
    <source>
        <dbReference type="Pfam" id="PF01345"/>
    </source>
</evidence>
<proteinExistence type="predicted"/>
<dbReference type="EMBL" id="JAVRHR010000003">
    <property type="protein sequence ID" value="MDT0608260.1"/>
    <property type="molecule type" value="Genomic_DNA"/>
</dbReference>
<dbReference type="InterPro" id="IPR055353">
    <property type="entry name" value="DUF7619"/>
</dbReference>
<evidence type="ECO:0000256" key="2">
    <source>
        <dbReference type="SAM" id="SignalP"/>
    </source>
</evidence>
<keyword evidence="2" id="KW-0732">Signal</keyword>
<dbReference type="NCBIfam" id="TIGR01451">
    <property type="entry name" value="B_ant_repeat"/>
    <property type="match status" value="2"/>
</dbReference>
<dbReference type="Pfam" id="PF17517">
    <property type="entry name" value="IgGFc_binding"/>
    <property type="match status" value="1"/>
</dbReference>
<dbReference type="Gene3D" id="2.60.120.260">
    <property type="entry name" value="Galactose-binding domain-like"/>
    <property type="match status" value="2"/>
</dbReference>
<feature type="chain" id="PRO_5045685701" evidence="2">
    <location>
        <begin position="21"/>
        <end position="4191"/>
    </location>
</feature>
<dbReference type="Pfam" id="PF24595">
    <property type="entry name" value="DUF7619"/>
    <property type="match status" value="1"/>
</dbReference>
<evidence type="ECO:0000259" key="4">
    <source>
        <dbReference type="Pfam" id="PF17517"/>
    </source>
</evidence>
<dbReference type="InterPro" id="IPR026341">
    <property type="entry name" value="T9SS_type_B"/>
</dbReference>
<dbReference type="Gene3D" id="2.60.40.740">
    <property type="match status" value="1"/>
</dbReference>
<evidence type="ECO:0000313" key="7">
    <source>
        <dbReference type="Proteomes" id="UP001255246"/>
    </source>
</evidence>
<dbReference type="RefSeq" id="WP_311352829.1">
    <property type="nucleotide sequence ID" value="NZ_JAVRHR010000003.1"/>
</dbReference>
<feature type="domain" description="DUF7619" evidence="5">
    <location>
        <begin position="945"/>
        <end position="1001"/>
    </location>
</feature>
<comment type="caution">
    <text evidence="6">The sequence shown here is derived from an EMBL/GenBank/DDBJ whole genome shotgun (WGS) entry which is preliminary data.</text>
</comment>
<dbReference type="InterPro" id="IPR047589">
    <property type="entry name" value="DUF11_rpt"/>
</dbReference>
<dbReference type="InterPro" id="IPR001434">
    <property type="entry name" value="OmcB-like_DUF11"/>
</dbReference>
<dbReference type="Pfam" id="PF13585">
    <property type="entry name" value="CHU_C"/>
    <property type="match status" value="1"/>
</dbReference>
<feature type="domain" description="DUF11" evidence="3">
    <location>
        <begin position="547"/>
        <end position="662"/>
    </location>
</feature>
<feature type="region of interest" description="Disordered" evidence="1">
    <location>
        <begin position="894"/>
        <end position="918"/>
    </location>
</feature>
<dbReference type="Pfam" id="PF13573">
    <property type="entry name" value="SprB"/>
    <property type="match status" value="5"/>
</dbReference>
<gene>
    <name evidence="6" type="ORF">RM706_14530</name>
</gene>
<dbReference type="NCBIfam" id="TIGR04131">
    <property type="entry name" value="Bac_Flav_CTERM"/>
    <property type="match status" value="1"/>
</dbReference>
<dbReference type="InterPro" id="IPR025667">
    <property type="entry name" value="SprB_repeat"/>
</dbReference>
<evidence type="ECO:0000313" key="6">
    <source>
        <dbReference type="EMBL" id="MDT0608260.1"/>
    </source>
</evidence>
<evidence type="ECO:0000256" key="1">
    <source>
        <dbReference type="SAM" id="MobiDB-lite"/>
    </source>
</evidence>
<dbReference type="InterPro" id="IPR035234">
    <property type="entry name" value="IgGFc-bd_N"/>
</dbReference>
<accession>A0ABU3ADJ2</accession>
<dbReference type="Proteomes" id="UP001255246">
    <property type="component" value="Unassembled WGS sequence"/>
</dbReference>
<protein>
    <submittedName>
        <fullName evidence="6">T9SS type B sorting domain-containing protein</fullName>
    </submittedName>
</protein>
<evidence type="ECO:0000259" key="5">
    <source>
        <dbReference type="Pfam" id="PF24595"/>
    </source>
</evidence>
<feature type="domain" description="IgGFc-binding protein N-terminal" evidence="4">
    <location>
        <begin position="130"/>
        <end position="452"/>
    </location>
</feature>
<sequence>MRQKILFLLFVIGFSFSIHAQLSDLHYLPPLKQGQNNAGIREQAVYLSTPEPTTFAVNVYRGTGTTPIATFNISNVSPAVYSMSNGDNNIILVNNANTGIVLDNSGLRFESPSGNQFYVNYRGNSQSQAASLTSKGRQALGQRFKWGGVPNLGSHSSKSNTLGIMATEDNTTVRLFGYDPGCEFRVGNDRAGITDNTYTITLDANESFVFETYIGTSPTQAHEDGWIGATIESDKDIAISNGSINFGRQVGASNRDAGIDQPVPENKLGKDYVFVRGNGNTNGWTEFPLVIAIDDNTQIFVNGGTVPIATINEGDYYEIPSSYFSSNTVGANMFVQTSKDVYAYQCMAGASQVYTQGLNFVAPVNCLLPDVMDNIPDIRNMAGQTVTGGMTIIAATNTPDANIQVTDGNGPVTLPAHVPVAGSADWKTFFIPNLNGNVSVQSTGPMAIGFFGYNGARGVAGYFSGFDTVPEVILEIRGGSGCFVGSEIFEATGNFDAYQWFEDGVAIPGANAPSYAPSGAGDFFVRGTKGPCTYDSNSIRALYCDPDIVINKSVDQPEIMEGETATFTIRIRNLGIGPLTNLQLTDNIPAGLSFVSAFTIDGSWSGNTWDIGTLNGGETATLELEVRGDEIDTLPLVSLTNTVTHTQDQTDTNISEDIPSVSIIVHNDFDNDGVRDITDLDDDNDGIYDTDECGTTICFETIVNESFESPAIPGATYRVLSENDVPGWLTTATDGQIELWSDNFQGVPAFNGNQFAELNANQSSALYQNLCLTPGTVMNWSLRHRGRAGTDVMRVRIGADLASAAEQAIMTDDNTAWGLYTGTYTVPLGQTNTVFIFEAVSTAGGNLSVGNFIDDIQISIANVPVCQDTDNDGLPDNLDLDSDGDGCSDANEFYKDENADGGDDGEYGNGTPVVDPTDGTVNDATYIRVLAPEILLGNTTEDLGGNDINGQDVSLGQTFEYVLRFQNTGDDDATNYTIRDILPANVTFNTVDLSNASGTPAPSYDPITNELTFQIPDELVEVGDPEYSIRIEVTIALNCSDFVAACSSTLENLAYSTYQGATNTAIFTDENGSPSITACPRTPEVASNSIFNDLSNCNQARTVQLCGDDVLLAAGSGFTIYNWVLDTNGNGQVDGSDIVLNDGDSDGDPSTFLATQIGDYIVEKSAGGTCPDLVERITVERFGTTQTNPIVDYFNQVNSDANPDNDMQGEIVTCSIDGDLLPKIFLCGASDEATIQLGITDAQSITWEKLDEASCSDTGDDCANKNGTCLWNSVATSDNFTLTESGEFRVVINYQNGCFSRFYFNVFKNELDIDYASSDILCSTPGNIRITNVGSGYGFQLVDAADNDNIIVPYNTNNGPNFDIATSGTYKVQITQLDPSNGTPVIGGCIFETPEIGIQERNFSVTLSTTPADCNDLGTITVQALDALPNYSYELRLDDGSNGGQGSLVSNQPALNDNTYTFINVNPEDYIVVTRTQDGCFDSQQITVAEIDDPQLSAVVSEHITCNSGIVTVTPSNGLPDPDYNMAIWSRDGVNLYPSPPDINDIPIADIQTTNNFLFRESTDGGDYQFIVFDSNGCYAISNTVTVVFYGSPVITASNSDITCADSSTATLTVGVTGGTAPYQYSLDGGINYQNSNEFFNLSAGLYTITVMDSSGTSGTNCVESFDYEILQPYRLTASATIVEDASCNPAGALVKILNPNGGQGPYEFSFDGGSTFSALDTQNLLAGTYQLVLRDALDCTFDMDLTVPASTTDPSFTQDVTYDCDGLGTITIDPSNTTDFTYSYTLNGTTNTPVDNNIFTNVLDGTHTVTVGYSSSITPEQSTLFNENFGVGPTTQIGEIGPGYCYEPQDGTATACNLGPAGILVDGEYAVTTAVTNPIPAYLNPNDHTGLVNGRFFAINPSNNLVGLNSVIWQRNAIEILPNRDITITFYAYNLRQTGSAGNNPEIEIQLLDAGGAIINSSVTAEIPKNNNANDWHERTVTFNPGANTQVDVVLISSQASDDGNELILDDIQAFQLPEICEKTVDITVFVEDNQQFSANLLGTTDPSCSGSTDGSIRFEVSNFDVTTGFEYSTDGGTNWTTSLNSPVTTPSTLADGSYTVQVRKVNDNSCNTDFPATLTEPSIIVPTLNQTADYTCFNTGGTLEASVTGGNPSYAYQLETTGGAIVTPYQTNTQFTNIADGDYIVRVRDQNGCEVAMALTDAVTISPPTNLTFNTTPTACYSGTNDGSILVDVTSGNGNYEFRINSGPWITPTPSNAISHTFGGLSTGNYDIEVRDQLGCPTAPNTQTVVINPQLVVTVDVTQLSACNDGLITVNATGGNGTLLYAIVPANTSPSGSYGPANTLTITEAMATANPSGYDVHVQDNNGTPAICSFVEEDIILTPVTPLSVVPTATDPLCFDGLGEIAISVTGGTGPYSYTLTDLSPADGIDYTRNSPNINANTLTYAGIGIGNYEVTITDTNGCNITSTTVAINNAIEIVADIRPILPAACASTVENDFGFEFFNITTPTGTPGTVEYSNDGGTTWQTSPELRGSVANPTFSGTEVFPSIRVEVAPGVFCQQDFDRYIIPFPLDDLDITLSAIVIGCNDLQVTVEGSEGDDTGGYDYTYTDDPANFSTFITDPNVWIDNVPSGTAHTFANINPTTPQYPEVPLLVPGRTYVFYVRDGAGCIRQSNVNVNDIPGIGLPIDITTDVTPSCDSVANGAITFNLIPTATHPSMRWEVYQLGNPTPIEVSGGGVSSVNVPYSGTISTTVPLAEGEYYIDVIQVDVSNVEACRGGGENIYVPELAPLSAVAAATRDISCNLPGLISITGITGGGGIPYTYDVSGPTGFTTLTGTTDNPIEIPVSSPAGNYTVTLYDQYSCPLVLNTVALTLAPNPTISVSQDNCTSPITVNAVGVSAAGNLRYAMVDFGDPVPTAFVDNGGTFTNVVPGAYDVYVMDGNGCTALESNFVVNPVLSVNATLTKLLDCTASQDATINIEILDGSGSYEYSITNTGGAPPVAQTTVPNTNFDYHPTVAGDYTVTIYDTNTPSNANCDRIFVINVPDRIVPIINPSIVSSSVSCLGANDGSITISTTNGAAAPYTFEITSRDGVVTSIAPTSTTGNSATFTGLGPAISNGYIITVTGDATTNNCSVTSVPIPISEPSTITVPAPTIVEFACISGNTSNNASITVNDVAPFVQGGSGTYTRYEFIEEDDPNTVTIEAPNVVQSGTATTYIETDVAGGVYTINIYDENGCFGTATATIAAFDVLGTPTIHIDDAISCSNLGEDISIDITGSITSFTTHPGNYEFRMLPSGVAQASNTFLDLQPGPYTFSVRNIVTGCETTISHNVEEPNTFDVTVEKLADVVCFGDDGSIRLTMSDVTYTGSFTYNIFDTNGTPADRSDDGVAIITGASPDFGPTAAITVPAGNYIVEVIQDGFPECAQIRSFNITTPSAPIGLNTIDITQVGCNNDQGSAAFTPTGGQAPYDIVLTNTTTATVYNITQVNSNLFQGLSAGQYDILITDALGCPSTFINEFELILPDPISGNIAATTLVCEGDTDASVSISLNPRNITASYRYILNRYADAAGTGLLQSSTTQTTATFNNLGAGFYSITILDDTNCTFESSIIEIINPVEPRGMLITSANLSCLTGAELELSAFGGTGPYEWSTDGVIFNVMNTLNGAGTQVFQNVTPGTYQYFIRDSFNCISTQSNEITLNAIETLTLDIDTSGAAINCSGDNTAVIFASAGGGLGNYQYGLFSDSGLTNEVRPYQTSEVFADLPQGSYYVNVQSEDCQTTSLEILIEEPTPVVVTPIITHISCNGGEDGSIVLNVSGGTGEYQYAISPNLNQFDSSNIFTGLRASSYDVIVQDGNGCFELIEFDIVEPDPLEVEFTSTPEICAGDEDGTITLTITGGTAPYSTSLNSNIDSDYIEGQMNFNGLASDTYVIFIKDAEGCTTNQIIEIDAGANLNGSIEVVYECSGDTPDNSVILTLEDISVSADILYGLDTDDPANMVLEPNFENLTPGQHFVTIAHANGCINTLDFEIEDFMPLRLVAEQSNMNEITASASGGREEYTYYFNDTDNGADSTFYITRTDTYTVRVVDENGCEAITSIYMEFIDIEIPTFFTPDGDLLNDYWIPENIGQYPNIYINIFDRYGRKVYQLEDNAEGWDGLYNDTDLPTGDYWYIIKLNGESDQREFIGHFTLYR</sequence>
<reference evidence="6 7" key="1">
    <citation type="submission" date="2023-09" db="EMBL/GenBank/DDBJ databases">
        <authorList>
            <person name="Rey-Velasco X."/>
        </authorList>
    </citation>
    <scope>NUCLEOTIDE SEQUENCE [LARGE SCALE GENOMIC DNA]</scope>
    <source>
        <strain evidence="6 7">F388</strain>
    </source>
</reference>
<feature type="signal peptide" evidence="2">
    <location>
        <begin position="1"/>
        <end position="20"/>
    </location>
</feature>
<organism evidence="6 7">
    <name type="scientific">Croceitalea rosinachiae</name>
    <dbReference type="NCBI Taxonomy" id="3075596"/>
    <lineage>
        <taxon>Bacteria</taxon>
        <taxon>Pseudomonadati</taxon>
        <taxon>Bacteroidota</taxon>
        <taxon>Flavobacteriia</taxon>
        <taxon>Flavobacteriales</taxon>
        <taxon>Flavobacteriaceae</taxon>
        <taxon>Croceitalea</taxon>
    </lineage>
</organism>
<name>A0ABU3ADJ2_9FLAO</name>
<dbReference type="Pfam" id="PF01345">
    <property type="entry name" value="DUF11"/>
    <property type="match status" value="1"/>
</dbReference>
<keyword evidence="7" id="KW-1185">Reference proteome</keyword>